<proteinExistence type="predicted"/>
<evidence type="ECO:0000313" key="1">
    <source>
        <dbReference type="EMBL" id="TCN72900.1"/>
    </source>
</evidence>
<protein>
    <submittedName>
        <fullName evidence="1">Uncharacterized protein</fullName>
    </submittedName>
</protein>
<dbReference type="OrthoDB" id="1092674at2"/>
<dbReference type="Pfam" id="PF20603">
    <property type="entry name" value="Bact_hydrolase"/>
    <property type="match status" value="1"/>
</dbReference>
<dbReference type="InterPro" id="IPR046766">
    <property type="entry name" value="Bact_hydrolase"/>
</dbReference>
<dbReference type="EMBL" id="SLWB01000001">
    <property type="protein sequence ID" value="TCN72900.1"/>
    <property type="molecule type" value="Genomic_DNA"/>
</dbReference>
<name>A0A4R2F6P3_9BACT</name>
<evidence type="ECO:0000313" key="2">
    <source>
        <dbReference type="Proteomes" id="UP000294830"/>
    </source>
</evidence>
<dbReference type="Proteomes" id="UP000294830">
    <property type="component" value="Unassembled WGS sequence"/>
</dbReference>
<dbReference type="RefSeq" id="WP_131837688.1">
    <property type="nucleotide sequence ID" value="NZ_SLWB01000001.1"/>
</dbReference>
<accession>A0A4R2F6P3</accession>
<keyword evidence="2" id="KW-1185">Reference proteome</keyword>
<comment type="caution">
    <text evidence="1">The sequence shown here is derived from an EMBL/GenBank/DDBJ whole genome shotgun (WGS) entry which is preliminary data.</text>
</comment>
<dbReference type="AlphaFoldDB" id="A0A4R2F6P3"/>
<organism evidence="1 2">
    <name type="scientific">Acetobacteroides hydrogenigenes</name>
    <dbReference type="NCBI Taxonomy" id="979970"/>
    <lineage>
        <taxon>Bacteria</taxon>
        <taxon>Pseudomonadati</taxon>
        <taxon>Bacteroidota</taxon>
        <taxon>Bacteroidia</taxon>
        <taxon>Bacteroidales</taxon>
        <taxon>Rikenellaceae</taxon>
        <taxon>Acetobacteroides</taxon>
    </lineage>
</organism>
<sequence length="182" mass="21219">MRVEGNTIMLTPQFNRESWDDVEFVWNHKPFIRSTVSEVMHFPIVDSLETINQSLLHKAYQMNVIPNDNEALLLRHPISPWKEEVLLSVTKPVDDKDYVELSGTFRSRVFEGKKTQLRSFFRQMESFLVGRNEQPLTYYVSKVASSTDVDGHETCTYVIIAQVTNLSKDSEPLDIDRWFPFT</sequence>
<gene>
    <name evidence="1" type="ORF">CLV25_101118</name>
</gene>
<reference evidence="1 2" key="1">
    <citation type="submission" date="2019-03" db="EMBL/GenBank/DDBJ databases">
        <title>Genomic Encyclopedia of Archaeal and Bacterial Type Strains, Phase II (KMG-II): from individual species to whole genera.</title>
        <authorList>
            <person name="Goeker M."/>
        </authorList>
    </citation>
    <scope>NUCLEOTIDE SEQUENCE [LARGE SCALE GENOMIC DNA]</scope>
    <source>
        <strain evidence="1 2">RL-C</strain>
    </source>
</reference>